<keyword evidence="12" id="KW-1185">Reference proteome</keyword>
<organism evidence="11 12">
    <name type="scientific">Coemansia biformis</name>
    <dbReference type="NCBI Taxonomy" id="1286918"/>
    <lineage>
        <taxon>Eukaryota</taxon>
        <taxon>Fungi</taxon>
        <taxon>Fungi incertae sedis</taxon>
        <taxon>Zoopagomycota</taxon>
        <taxon>Kickxellomycotina</taxon>
        <taxon>Kickxellomycetes</taxon>
        <taxon>Kickxellales</taxon>
        <taxon>Kickxellaceae</taxon>
        <taxon>Coemansia</taxon>
    </lineage>
</organism>
<comment type="similarity">
    <text evidence="2">Belongs to the glycosyl hydrolase 5 (cellulase A) family.</text>
</comment>
<dbReference type="SUPFAM" id="SSF51445">
    <property type="entry name" value="(Trans)glycosidases"/>
    <property type="match status" value="1"/>
</dbReference>
<keyword evidence="3" id="KW-0964">Secreted</keyword>
<evidence type="ECO:0000256" key="8">
    <source>
        <dbReference type="ARBA" id="ARBA00036824"/>
    </source>
</evidence>
<dbReference type="OrthoDB" id="62120at2759"/>
<keyword evidence="6" id="KW-0326">Glycosidase</keyword>
<comment type="caution">
    <text evidence="11">The sequence shown here is derived from an EMBL/GenBank/DDBJ whole genome shotgun (WGS) entry which is preliminary data.</text>
</comment>
<keyword evidence="5" id="KW-0378">Hydrolase</keyword>
<evidence type="ECO:0000256" key="5">
    <source>
        <dbReference type="ARBA" id="ARBA00022801"/>
    </source>
</evidence>
<feature type="compositionally biased region" description="Polar residues" evidence="10">
    <location>
        <begin position="71"/>
        <end position="85"/>
    </location>
</feature>
<evidence type="ECO:0000256" key="10">
    <source>
        <dbReference type="SAM" id="MobiDB-lite"/>
    </source>
</evidence>
<proteinExistence type="inferred from homology"/>
<evidence type="ECO:0000256" key="9">
    <source>
        <dbReference type="ARBA" id="ARBA00038929"/>
    </source>
</evidence>
<keyword evidence="7" id="KW-0961">Cell wall biogenesis/degradation</keyword>
<feature type="region of interest" description="Disordered" evidence="10">
    <location>
        <begin position="1"/>
        <end position="99"/>
    </location>
</feature>
<evidence type="ECO:0000256" key="1">
    <source>
        <dbReference type="ARBA" id="ARBA00004613"/>
    </source>
</evidence>
<name>A0A9W8CXC7_9FUNG</name>
<dbReference type="GO" id="GO:0005576">
    <property type="term" value="C:extracellular region"/>
    <property type="evidence" value="ECO:0007669"/>
    <property type="project" value="UniProtKB-SubCell"/>
</dbReference>
<comment type="catalytic activity">
    <reaction evidence="8">
        <text>Successive hydrolysis of beta-D-glucose units from the non-reducing ends of (1-&gt;3)-beta-D-glucans, releasing alpha-glucose.</text>
        <dbReference type="EC" id="3.2.1.58"/>
    </reaction>
</comment>
<evidence type="ECO:0000256" key="4">
    <source>
        <dbReference type="ARBA" id="ARBA00022729"/>
    </source>
</evidence>
<accession>A0A9W8CXC7</accession>
<dbReference type="GO" id="GO:0009251">
    <property type="term" value="P:glucan catabolic process"/>
    <property type="evidence" value="ECO:0007669"/>
    <property type="project" value="TreeGrafter"/>
</dbReference>
<sequence>MDAARGASPSPADESAVSSTAPESPADNAHPRIAPSDQPETDPASMAARRRSVFQTPLNNGVAHPRVRYASKSTPPTGSAASPTEISGCGGHSSCSGSTSDLTVLEIPSSAPRVSALNRVAIPPVTAAPTQQAVASVRNEPSSGAGMGYHGHQMVRGVNIGGFLVPEFWITPSLIANIPDPKPNDYLELCQKLGPDATRNLMLRHWDSWVTEAEIRRLAGAGLTHLRVPIGHWEFVDSGEGYVGGGLPYFKRLVYWANEYGLKVIPDMHTAPGSQNGFDNSGSTNAISWTKDPNNVALSKRALIAMLKYLASDPVVLATVDAVDLLNEPLIDALDFDQLWDYDAGGHTLVTERLRKVPPAVSIIDRGFKEFRWWQSRWPRDWNTKYSDAWLDAHLYHVFDRNIDDWPLEKHLQLVCQHGRDLKSNATFFPIIVGEWSLALPKAALKRGRENEARRRFAETQLDAYELGGAGWIFWCFKTEESPEWSFLDALDRSWLPQPLTNREFPPTCYRPGL</sequence>
<gene>
    <name evidence="11" type="ORF">LPJ61_003805</name>
</gene>
<evidence type="ECO:0000256" key="2">
    <source>
        <dbReference type="ARBA" id="ARBA00005641"/>
    </source>
</evidence>
<dbReference type="AlphaFoldDB" id="A0A9W8CXC7"/>
<dbReference type="EMBL" id="JANBOI010000721">
    <property type="protein sequence ID" value="KAJ1728876.1"/>
    <property type="molecule type" value="Genomic_DNA"/>
</dbReference>
<dbReference type="PANTHER" id="PTHR31297">
    <property type="entry name" value="GLUCAN ENDO-1,6-BETA-GLUCOSIDASE B"/>
    <property type="match status" value="1"/>
</dbReference>
<evidence type="ECO:0000256" key="3">
    <source>
        <dbReference type="ARBA" id="ARBA00022525"/>
    </source>
</evidence>
<dbReference type="EC" id="3.2.1.58" evidence="9"/>
<dbReference type="PANTHER" id="PTHR31297:SF1">
    <property type="entry name" value="GLUCAN 1,3-BETA-GLUCOSIDASE I_II-RELATED"/>
    <property type="match status" value="1"/>
</dbReference>
<evidence type="ECO:0000313" key="11">
    <source>
        <dbReference type="EMBL" id="KAJ1728876.1"/>
    </source>
</evidence>
<dbReference type="Gene3D" id="3.20.20.80">
    <property type="entry name" value="Glycosidases"/>
    <property type="match status" value="1"/>
</dbReference>
<keyword evidence="4" id="KW-0732">Signal</keyword>
<dbReference type="GO" id="GO:0009986">
    <property type="term" value="C:cell surface"/>
    <property type="evidence" value="ECO:0007669"/>
    <property type="project" value="TreeGrafter"/>
</dbReference>
<dbReference type="GO" id="GO:0004338">
    <property type="term" value="F:glucan exo-1,3-beta-glucosidase activity"/>
    <property type="evidence" value="ECO:0007669"/>
    <property type="project" value="UniProtKB-EC"/>
</dbReference>
<dbReference type="InterPro" id="IPR050386">
    <property type="entry name" value="Glycosyl_hydrolase_5"/>
</dbReference>
<comment type="subcellular location">
    <subcellularLocation>
        <location evidence="1">Secreted</location>
    </subcellularLocation>
</comment>
<dbReference type="Proteomes" id="UP001143981">
    <property type="component" value="Unassembled WGS sequence"/>
</dbReference>
<evidence type="ECO:0000256" key="6">
    <source>
        <dbReference type="ARBA" id="ARBA00023295"/>
    </source>
</evidence>
<dbReference type="GO" id="GO:0071555">
    <property type="term" value="P:cell wall organization"/>
    <property type="evidence" value="ECO:0007669"/>
    <property type="project" value="UniProtKB-KW"/>
</dbReference>
<protein>
    <recommendedName>
        <fullName evidence="9">glucan 1,3-beta-glucosidase</fullName>
        <ecNumber evidence="9">3.2.1.58</ecNumber>
    </recommendedName>
</protein>
<evidence type="ECO:0000256" key="7">
    <source>
        <dbReference type="ARBA" id="ARBA00023316"/>
    </source>
</evidence>
<evidence type="ECO:0000313" key="12">
    <source>
        <dbReference type="Proteomes" id="UP001143981"/>
    </source>
</evidence>
<reference evidence="11" key="1">
    <citation type="submission" date="2022-07" db="EMBL/GenBank/DDBJ databases">
        <title>Phylogenomic reconstructions and comparative analyses of Kickxellomycotina fungi.</title>
        <authorList>
            <person name="Reynolds N.K."/>
            <person name="Stajich J.E."/>
            <person name="Barry K."/>
            <person name="Grigoriev I.V."/>
            <person name="Crous P."/>
            <person name="Smith M.E."/>
        </authorList>
    </citation>
    <scope>NUCLEOTIDE SEQUENCE</scope>
    <source>
        <strain evidence="11">BCRC 34381</strain>
    </source>
</reference>
<dbReference type="InterPro" id="IPR017853">
    <property type="entry name" value="GH"/>
</dbReference>